<dbReference type="Proteomes" id="UP000691718">
    <property type="component" value="Unassembled WGS sequence"/>
</dbReference>
<proteinExistence type="predicted"/>
<evidence type="ECO:0000313" key="3">
    <source>
        <dbReference type="Proteomes" id="UP000691718"/>
    </source>
</evidence>
<dbReference type="PANTHER" id="PTHR46599:SF3">
    <property type="entry name" value="PIGGYBAC TRANSPOSABLE ELEMENT-DERIVED PROTEIN 4"/>
    <property type="match status" value="1"/>
</dbReference>
<dbReference type="AlphaFoldDB" id="A0A8S3W468"/>
<dbReference type="Pfam" id="PF13843">
    <property type="entry name" value="DDE_Tnp_1_7"/>
    <property type="match status" value="1"/>
</dbReference>
<name>A0A8S3W468_PARAO</name>
<sequence>MSNEASKTARIRGWCPTNLIEMKKFFGLILYMGIVRLPKVADYWTTDKIIGQQFPRTIMSRNRFELLLAMLHFSQEDEENTTDRLHRVRDLVEVMNANFKKSYTPGEDLCIDESVVPFRGRIIFRQYNKQKRHKYGIKLFKLCTLPGYTYKISIYGGKQNDDVNTTPTKVVMALCDDLLNKGHTLYTDNWYTSVGLARELLKNETHLVGTLRKNRKHFPKEIVSTKLKKGQYIAKESNDRITVLR</sequence>
<dbReference type="EMBL" id="CAJQZP010000141">
    <property type="protein sequence ID" value="CAG4940268.1"/>
    <property type="molecule type" value="Genomic_DNA"/>
</dbReference>
<dbReference type="InterPro" id="IPR029526">
    <property type="entry name" value="PGBD"/>
</dbReference>
<comment type="caution">
    <text evidence="2">The sequence shown here is derived from an EMBL/GenBank/DDBJ whole genome shotgun (WGS) entry which is preliminary data.</text>
</comment>
<gene>
    <name evidence="2" type="ORF">PAPOLLO_LOCUS1976</name>
</gene>
<accession>A0A8S3W468</accession>
<reference evidence="2" key="1">
    <citation type="submission" date="2021-04" db="EMBL/GenBank/DDBJ databases">
        <authorList>
            <person name="Tunstrom K."/>
        </authorList>
    </citation>
    <scope>NUCLEOTIDE SEQUENCE</scope>
</reference>
<evidence type="ECO:0000259" key="1">
    <source>
        <dbReference type="Pfam" id="PF13843"/>
    </source>
</evidence>
<keyword evidence="3" id="KW-1185">Reference proteome</keyword>
<evidence type="ECO:0000313" key="2">
    <source>
        <dbReference type="EMBL" id="CAG4940268.1"/>
    </source>
</evidence>
<feature type="domain" description="PiggyBac transposable element-derived protein" evidence="1">
    <location>
        <begin position="9"/>
        <end position="239"/>
    </location>
</feature>
<dbReference type="PANTHER" id="PTHR46599">
    <property type="entry name" value="PIGGYBAC TRANSPOSABLE ELEMENT-DERIVED PROTEIN 4"/>
    <property type="match status" value="1"/>
</dbReference>
<protein>
    <submittedName>
        <fullName evidence="2">(apollo) hypothetical protein</fullName>
    </submittedName>
</protein>
<organism evidence="2 3">
    <name type="scientific">Parnassius apollo</name>
    <name type="common">Apollo butterfly</name>
    <name type="synonym">Papilio apollo</name>
    <dbReference type="NCBI Taxonomy" id="110799"/>
    <lineage>
        <taxon>Eukaryota</taxon>
        <taxon>Metazoa</taxon>
        <taxon>Ecdysozoa</taxon>
        <taxon>Arthropoda</taxon>
        <taxon>Hexapoda</taxon>
        <taxon>Insecta</taxon>
        <taxon>Pterygota</taxon>
        <taxon>Neoptera</taxon>
        <taxon>Endopterygota</taxon>
        <taxon>Lepidoptera</taxon>
        <taxon>Glossata</taxon>
        <taxon>Ditrysia</taxon>
        <taxon>Papilionoidea</taxon>
        <taxon>Papilionidae</taxon>
        <taxon>Parnassiinae</taxon>
        <taxon>Parnassini</taxon>
        <taxon>Parnassius</taxon>
        <taxon>Parnassius</taxon>
    </lineage>
</organism>
<dbReference type="OrthoDB" id="5876240at2759"/>